<feature type="compositionally biased region" description="Polar residues" evidence="6">
    <location>
        <begin position="35"/>
        <end position="59"/>
    </location>
</feature>
<evidence type="ECO:0000313" key="8">
    <source>
        <dbReference type="Proteomes" id="UP000799766"/>
    </source>
</evidence>
<feature type="region of interest" description="Disordered" evidence="6">
    <location>
        <begin position="32"/>
        <end position="108"/>
    </location>
</feature>
<comment type="subunit">
    <text evidence="4">Binds to mitochondrial small subunit 15S rRNA.</text>
</comment>
<accession>A0A6A6PBU7</accession>
<dbReference type="AlphaFoldDB" id="A0A6A6PBU7"/>
<evidence type="ECO:0008006" key="9">
    <source>
        <dbReference type="Google" id="ProtNLM"/>
    </source>
</evidence>
<evidence type="ECO:0000256" key="1">
    <source>
        <dbReference type="ARBA" id="ARBA00006192"/>
    </source>
</evidence>
<dbReference type="InterPro" id="IPR011990">
    <property type="entry name" value="TPR-like_helical_dom_sf"/>
</dbReference>
<evidence type="ECO:0000256" key="5">
    <source>
        <dbReference type="PROSITE-ProRule" id="PRU00708"/>
    </source>
</evidence>
<proteinExistence type="inferred from homology"/>
<organism evidence="7 8">
    <name type="scientific">Lineolata rhizophorae</name>
    <dbReference type="NCBI Taxonomy" id="578093"/>
    <lineage>
        <taxon>Eukaryota</taxon>
        <taxon>Fungi</taxon>
        <taxon>Dikarya</taxon>
        <taxon>Ascomycota</taxon>
        <taxon>Pezizomycotina</taxon>
        <taxon>Dothideomycetes</taxon>
        <taxon>Dothideomycetes incertae sedis</taxon>
        <taxon>Lineolatales</taxon>
        <taxon>Lineolataceae</taxon>
        <taxon>Lineolata</taxon>
    </lineage>
</organism>
<feature type="compositionally biased region" description="Polar residues" evidence="6">
    <location>
        <begin position="73"/>
        <end position="83"/>
    </location>
</feature>
<feature type="compositionally biased region" description="Basic and acidic residues" evidence="6">
    <location>
        <begin position="134"/>
        <end position="160"/>
    </location>
</feature>
<dbReference type="Gene3D" id="1.25.40.10">
    <property type="entry name" value="Tetratricopeptide repeat domain"/>
    <property type="match status" value="2"/>
</dbReference>
<evidence type="ECO:0000256" key="3">
    <source>
        <dbReference type="ARBA" id="ARBA00044493"/>
    </source>
</evidence>
<keyword evidence="2" id="KW-0677">Repeat</keyword>
<dbReference type="PROSITE" id="PS51375">
    <property type="entry name" value="PPR"/>
    <property type="match status" value="2"/>
</dbReference>
<feature type="region of interest" description="Disordered" evidence="6">
    <location>
        <begin position="134"/>
        <end position="166"/>
    </location>
</feature>
<evidence type="ECO:0000256" key="6">
    <source>
        <dbReference type="SAM" id="MobiDB-lite"/>
    </source>
</evidence>
<dbReference type="NCBIfam" id="TIGR00756">
    <property type="entry name" value="PPR"/>
    <property type="match status" value="2"/>
</dbReference>
<reference evidence="7" key="1">
    <citation type="journal article" date="2020" name="Stud. Mycol.">
        <title>101 Dothideomycetes genomes: a test case for predicting lifestyles and emergence of pathogens.</title>
        <authorList>
            <person name="Haridas S."/>
            <person name="Albert R."/>
            <person name="Binder M."/>
            <person name="Bloem J."/>
            <person name="Labutti K."/>
            <person name="Salamov A."/>
            <person name="Andreopoulos B."/>
            <person name="Baker S."/>
            <person name="Barry K."/>
            <person name="Bills G."/>
            <person name="Bluhm B."/>
            <person name="Cannon C."/>
            <person name="Castanera R."/>
            <person name="Culley D."/>
            <person name="Daum C."/>
            <person name="Ezra D."/>
            <person name="Gonzalez J."/>
            <person name="Henrissat B."/>
            <person name="Kuo A."/>
            <person name="Liang C."/>
            <person name="Lipzen A."/>
            <person name="Lutzoni F."/>
            <person name="Magnuson J."/>
            <person name="Mondo S."/>
            <person name="Nolan M."/>
            <person name="Ohm R."/>
            <person name="Pangilinan J."/>
            <person name="Park H.-J."/>
            <person name="Ramirez L."/>
            <person name="Alfaro M."/>
            <person name="Sun H."/>
            <person name="Tritt A."/>
            <person name="Yoshinaga Y."/>
            <person name="Zwiers L.-H."/>
            <person name="Turgeon B."/>
            <person name="Goodwin S."/>
            <person name="Spatafora J."/>
            <person name="Crous P."/>
            <person name="Grigoriev I."/>
        </authorList>
    </citation>
    <scope>NUCLEOTIDE SEQUENCE</scope>
    <source>
        <strain evidence="7">ATCC 16933</strain>
    </source>
</reference>
<dbReference type="Proteomes" id="UP000799766">
    <property type="component" value="Unassembled WGS sequence"/>
</dbReference>
<name>A0A6A6PBU7_9PEZI</name>
<dbReference type="Pfam" id="PF12854">
    <property type="entry name" value="PPR_1"/>
    <property type="match status" value="1"/>
</dbReference>
<comment type="function">
    <text evidence="3">Regulates mitochondrial small subunit maturation by controlling 15S rRNA 5'-end processing. Localizes to the 5' precursor of the 15S rRNA in a position that is subsequently occupied by mS47 in the mature yeast mtSSU. Uses structure and sequence-specific RNA recognition, binding to a single-stranded region of the precursor and specifically recognizing bases -6 to -1. The exchange of Ccm1 for mS47 is coupled to the irreversible removal of precursor rRNA that is accompanied by conformational changes of the mitoribosomal proteins uS5m and mS26. These conformational changes signal completion of 5'-end rRNA processing through protection of the mature 5'-end of the 15S rRNA and stabilization of mS47. The removal of the 5' precursor together with the dissociation of Ccm1 may be catalyzed by the 5'-3' exoribonuclease Pet127. Involved in the specific removal of group I introns in mitochondrial encoded transcripts.</text>
</comment>
<dbReference type="PANTHER" id="PTHR47936:SF1">
    <property type="entry name" value="PENTATRICOPEPTIDE REPEAT-CONTAINING PROTEIN GUN1, CHLOROPLASTIC"/>
    <property type="match status" value="1"/>
</dbReference>
<feature type="repeat" description="PPR" evidence="5">
    <location>
        <begin position="820"/>
        <end position="854"/>
    </location>
</feature>
<evidence type="ECO:0000313" key="7">
    <source>
        <dbReference type="EMBL" id="KAF2461370.1"/>
    </source>
</evidence>
<keyword evidence="8" id="KW-1185">Reference proteome</keyword>
<dbReference type="InterPro" id="IPR002885">
    <property type="entry name" value="PPR_rpt"/>
</dbReference>
<feature type="repeat" description="PPR" evidence="5">
    <location>
        <begin position="785"/>
        <end position="819"/>
    </location>
</feature>
<dbReference type="OrthoDB" id="185373at2759"/>
<dbReference type="EMBL" id="MU001671">
    <property type="protein sequence ID" value="KAF2461370.1"/>
    <property type="molecule type" value="Genomic_DNA"/>
</dbReference>
<feature type="compositionally biased region" description="Basic and acidic residues" evidence="6">
    <location>
        <begin position="97"/>
        <end position="108"/>
    </location>
</feature>
<protein>
    <recommendedName>
        <fullName evidence="9">Pentacotripeptide-repeat region of PRORP domain-containing protein</fullName>
    </recommendedName>
</protein>
<sequence length="885" mass="100391">MPSRALSKLARLANAAELPIFPFLAPRAFAPFPRWTSNSSQKRPNSSQVAASTPNTNELHQMGDYNGGLGDDTLSSARSSSYDNEGAHRARQPAGHRSLDESKFKSDKMGGNKIEEMGLYGVLKELMGDVGEMDNFKRPHEVDGLERTRPDEAKPPRESQRQNSEAVTPAWDRAILDLKLRAVELKSLQEYNESKLRQKYSKRIIHRTSDIEEKWRMIEIRKRGLSQLEKWRVEEKRLNLLREWLQQGKAFKPGFVPSRYDNTRRNFHESWIQTYAPIEAEQNPLLKDLRLDFGIVADPAAQSWAAELLEYGCRAGAIRKRWLSMTIEKRGKRWPHIMGFLLRNNTSVAWEVLRGTTGYDDMPPAYAICECLRHIVDDLYDDSSTTGSGIPHEFMAQFKTFWRWNGHARPLLHMMTAMRLILRANDAQARTLANMFLEYASFKQLRAMVLWFSERGNPELAVRALKQLKIRGADLSGADVDQWPVQVACMKLFHSVITKRGYQESASVMQQVMELGVSINVELASFMMDSAVEAGDFSTALGIYNLMVDTKLEVNGFVYSILLKGAKKYAEPDMLRNIIALCMEKAHYLECPRTAAEVLHATYLTLERGQHPDFFDLMLKTYVRYWDEAPLCKLGILPEKGENAVPTWEDMPAIKKLELPVPALAVMLFSYLRHPPQSSSVWDAVRVYTNFRRLASEGHPLISKLASESAMPHHAFLLAFSHSPQTLDSMTTVLTDMLASNPSVGHDSSARIEEATFPKGDLSCGITSSDEGAMKRDPPLHAAPRVETFAIILRAFNRWGKWEASAKVRDIMKRRGIEPNQPTWTTIIHGLCASGKIDEAVAEMREMESKGYVVNEYMLKALGMGRNQELLMRALKNSYSCHVQQ</sequence>
<evidence type="ECO:0000256" key="2">
    <source>
        <dbReference type="ARBA" id="ARBA00022737"/>
    </source>
</evidence>
<dbReference type="PANTHER" id="PTHR47936">
    <property type="entry name" value="PPR_LONG DOMAIN-CONTAINING PROTEIN"/>
    <property type="match status" value="1"/>
</dbReference>
<gene>
    <name evidence="7" type="ORF">BDY21DRAFT_331923</name>
</gene>
<comment type="similarity">
    <text evidence="1">Belongs to the CCM1 family.</text>
</comment>
<evidence type="ECO:0000256" key="4">
    <source>
        <dbReference type="ARBA" id="ARBA00044511"/>
    </source>
</evidence>